<evidence type="ECO:0000313" key="11">
    <source>
        <dbReference type="Proteomes" id="UP000237105"/>
    </source>
</evidence>
<keyword evidence="2 9" id="KW-0813">Transport</keyword>
<evidence type="ECO:0000256" key="3">
    <source>
        <dbReference type="ARBA" id="ARBA00022660"/>
    </source>
</evidence>
<comment type="similarity">
    <text evidence="1 9">Belongs to the complex I NDUFS4 subunit family.</text>
</comment>
<dbReference type="Pfam" id="PF04800">
    <property type="entry name" value="NDUS4"/>
    <property type="match status" value="1"/>
</dbReference>
<keyword evidence="5 9" id="KW-0809">Transit peptide</keyword>
<evidence type="ECO:0000313" key="10">
    <source>
        <dbReference type="EMBL" id="PON72968.1"/>
    </source>
</evidence>
<comment type="function">
    <text evidence="9">Accessory subunit of the mitochondrial membrane respiratory chain NADH dehydrogenase (Complex I), that is believed not to be involved in catalysis. Complex I functions in the transfer of electrons from NADH to the respiratory chain. The immediate electron acceptor for the enzyme is believed to be ubiquinone.</text>
</comment>
<protein>
    <recommendedName>
        <fullName evidence="9">NADH dehydrogenase [ubiquinone] iron-sulfur protein 4, mitochondrial</fullName>
    </recommendedName>
</protein>
<organism evidence="10 11">
    <name type="scientific">Parasponia andersonii</name>
    <name type="common">Sponia andersonii</name>
    <dbReference type="NCBI Taxonomy" id="3476"/>
    <lineage>
        <taxon>Eukaryota</taxon>
        <taxon>Viridiplantae</taxon>
        <taxon>Streptophyta</taxon>
        <taxon>Embryophyta</taxon>
        <taxon>Tracheophyta</taxon>
        <taxon>Spermatophyta</taxon>
        <taxon>Magnoliopsida</taxon>
        <taxon>eudicotyledons</taxon>
        <taxon>Gunneridae</taxon>
        <taxon>Pentapetalae</taxon>
        <taxon>rosids</taxon>
        <taxon>fabids</taxon>
        <taxon>Rosales</taxon>
        <taxon>Cannabaceae</taxon>
        <taxon>Parasponia</taxon>
    </lineage>
</organism>
<keyword evidence="4 9" id="KW-0999">Mitochondrion inner membrane</keyword>
<evidence type="ECO:0000256" key="9">
    <source>
        <dbReference type="RuleBase" id="RU367010"/>
    </source>
</evidence>
<proteinExistence type="inferred from homology"/>
<sequence length="64" mass="7299">MGWTSPGDPYANVGEAALTFDSEEAAKAFAEKYGWQYKYLSRKVFLEGMFDQNGPKCRTHKSWT</sequence>
<comment type="caution">
    <text evidence="10">The sequence shown here is derived from an EMBL/GenBank/DDBJ whole genome shotgun (WGS) entry which is preliminary data.</text>
</comment>
<gene>
    <name evidence="10" type="ORF">PanWU01x14_061180</name>
</gene>
<evidence type="ECO:0000256" key="6">
    <source>
        <dbReference type="ARBA" id="ARBA00022982"/>
    </source>
</evidence>
<dbReference type="GO" id="GO:0005743">
    <property type="term" value="C:mitochondrial inner membrane"/>
    <property type="evidence" value="ECO:0007669"/>
    <property type="project" value="UniProtKB-SubCell"/>
</dbReference>
<evidence type="ECO:0000256" key="1">
    <source>
        <dbReference type="ARBA" id="ARBA00005882"/>
    </source>
</evidence>
<name>A0A2P5DI23_PARAD</name>
<keyword evidence="3 9" id="KW-0679">Respiratory chain</keyword>
<keyword evidence="10" id="KW-0830">Ubiquinone</keyword>
<keyword evidence="7 9" id="KW-0496">Mitochondrion</keyword>
<dbReference type="Proteomes" id="UP000237105">
    <property type="component" value="Unassembled WGS sequence"/>
</dbReference>
<dbReference type="PANTHER" id="PTHR12219">
    <property type="entry name" value="NADH-UBIQUINONE OXIDOREDUCTASE"/>
    <property type="match status" value="1"/>
</dbReference>
<dbReference type="InterPro" id="IPR006885">
    <property type="entry name" value="NADH_UbQ_FeS_4_mit-like"/>
</dbReference>
<evidence type="ECO:0000256" key="2">
    <source>
        <dbReference type="ARBA" id="ARBA00022448"/>
    </source>
</evidence>
<dbReference type="GO" id="GO:0022900">
    <property type="term" value="P:electron transport chain"/>
    <property type="evidence" value="ECO:0007669"/>
    <property type="project" value="InterPro"/>
</dbReference>
<keyword evidence="8 9" id="KW-0472">Membrane</keyword>
<dbReference type="EMBL" id="JXTB01000036">
    <property type="protein sequence ID" value="PON72968.1"/>
    <property type="molecule type" value="Genomic_DNA"/>
</dbReference>
<evidence type="ECO:0000256" key="8">
    <source>
        <dbReference type="ARBA" id="ARBA00023136"/>
    </source>
</evidence>
<evidence type="ECO:0000256" key="5">
    <source>
        <dbReference type="ARBA" id="ARBA00022946"/>
    </source>
</evidence>
<evidence type="ECO:0000256" key="7">
    <source>
        <dbReference type="ARBA" id="ARBA00023128"/>
    </source>
</evidence>
<dbReference type="AlphaFoldDB" id="A0A2P5DI23"/>
<keyword evidence="6 9" id="KW-0249">Electron transport</keyword>
<reference evidence="11" key="1">
    <citation type="submission" date="2016-06" db="EMBL/GenBank/DDBJ databases">
        <title>Parallel loss of symbiosis genes in relatives of nitrogen-fixing non-legume Parasponia.</title>
        <authorList>
            <person name="Van Velzen R."/>
            <person name="Holmer R."/>
            <person name="Bu F."/>
            <person name="Rutten L."/>
            <person name="Van Zeijl A."/>
            <person name="Liu W."/>
            <person name="Santuari L."/>
            <person name="Cao Q."/>
            <person name="Sharma T."/>
            <person name="Shen D."/>
            <person name="Roswanjaya Y."/>
            <person name="Wardhani T."/>
            <person name="Kalhor M.S."/>
            <person name="Jansen J."/>
            <person name="Van den Hoogen J."/>
            <person name="Gungor B."/>
            <person name="Hartog M."/>
            <person name="Hontelez J."/>
            <person name="Verver J."/>
            <person name="Yang W.-C."/>
            <person name="Schijlen E."/>
            <person name="Repin R."/>
            <person name="Schilthuizen M."/>
            <person name="Schranz E."/>
            <person name="Heidstra R."/>
            <person name="Miyata K."/>
            <person name="Fedorova E."/>
            <person name="Kohlen W."/>
            <person name="Bisseling T."/>
            <person name="Smit S."/>
            <person name="Geurts R."/>
        </authorList>
    </citation>
    <scope>NUCLEOTIDE SEQUENCE [LARGE SCALE GENOMIC DNA]</scope>
    <source>
        <strain evidence="11">cv. WU1-14</strain>
    </source>
</reference>
<dbReference type="InterPro" id="IPR038532">
    <property type="entry name" value="NDUFS4-like_sf"/>
</dbReference>
<keyword evidence="11" id="KW-1185">Reference proteome</keyword>
<dbReference type="STRING" id="3476.A0A2P5DI23"/>
<accession>A0A2P5DI23</accession>
<dbReference type="Gene3D" id="3.30.160.190">
    <property type="entry name" value="atu1810 like domain"/>
    <property type="match status" value="1"/>
</dbReference>
<dbReference type="PANTHER" id="PTHR12219:SF8">
    <property type="entry name" value="NADH DEHYDROGENASE [UBIQUINONE] IRON-SULFUR PROTEIN 4, MITOCHONDRIAL"/>
    <property type="match status" value="1"/>
</dbReference>
<comment type="subcellular location">
    <subcellularLocation>
        <location evidence="9">Mitochondrion inner membrane</location>
        <topology evidence="9">Peripheral membrane protein</topology>
        <orientation evidence="9">Matrix side</orientation>
    </subcellularLocation>
</comment>
<evidence type="ECO:0000256" key="4">
    <source>
        <dbReference type="ARBA" id="ARBA00022792"/>
    </source>
</evidence>
<dbReference type="OrthoDB" id="3089at2759"/>